<comment type="caution">
    <text evidence="1">The sequence shown here is derived from an EMBL/GenBank/DDBJ whole genome shotgun (WGS) entry which is preliminary data.</text>
</comment>
<name>A0AAW0GUB8_9APHY</name>
<proteinExistence type="predicted"/>
<sequence>MYNSVLIEYPLAPEPEVTGLVWDLARLHVESSTEPCPQRSLISHINPIESSRNIVDVWFFNGQGFSVRELGLQLVSTEDLISVLRMSKYYQRCPHRVWYSTCLRRGTPQSMISTLI</sequence>
<accession>A0AAW0GUB8</accession>
<protein>
    <submittedName>
        <fullName evidence="1">Uncharacterized protein</fullName>
    </submittedName>
</protein>
<dbReference type="EMBL" id="JASBNA010000003">
    <property type="protein sequence ID" value="KAK7693031.1"/>
    <property type="molecule type" value="Genomic_DNA"/>
</dbReference>
<dbReference type="AlphaFoldDB" id="A0AAW0GUB8"/>
<evidence type="ECO:0000313" key="1">
    <source>
        <dbReference type="EMBL" id="KAK7693031.1"/>
    </source>
</evidence>
<gene>
    <name evidence="1" type="ORF">QCA50_002596</name>
</gene>
<dbReference type="Proteomes" id="UP001385951">
    <property type="component" value="Unassembled WGS sequence"/>
</dbReference>
<reference evidence="1 2" key="1">
    <citation type="submission" date="2022-09" db="EMBL/GenBank/DDBJ databases">
        <authorList>
            <person name="Palmer J.M."/>
        </authorList>
    </citation>
    <scope>NUCLEOTIDE SEQUENCE [LARGE SCALE GENOMIC DNA]</scope>
    <source>
        <strain evidence="1 2">DSM 7382</strain>
    </source>
</reference>
<keyword evidence="2" id="KW-1185">Reference proteome</keyword>
<evidence type="ECO:0000313" key="2">
    <source>
        <dbReference type="Proteomes" id="UP001385951"/>
    </source>
</evidence>
<organism evidence="1 2">
    <name type="scientific">Cerrena zonata</name>
    <dbReference type="NCBI Taxonomy" id="2478898"/>
    <lineage>
        <taxon>Eukaryota</taxon>
        <taxon>Fungi</taxon>
        <taxon>Dikarya</taxon>
        <taxon>Basidiomycota</taxon>
        <taxon>Agaricomycotina</taxon>
        <taxon>Agaricomycetes</taxon>
        <taxon>Polyporales</taxon>
        <taxon>Cerrenaceae</taxon>
        <taxon>Cerrena</taxon>
    </lineage>
</organism>